<dbReference type="EMBL" id="RFFG01000064">
    <property type="protein sequence ID" value="RMI39644.1"/>
    <property type="molecule type" value="Genomic_DNA"/>
</dbReference>
<protein>
    <recommendedName>
        <fullName evidence="5">ATP-binding protein</fullName>
    </recommendedName>
</protein>
<dbReference type="Proteomes" id="UP000282674">
    <property type="component" value="Unassembled WGS sequence"/>
</dbReference>
<feature type="region of interest" description="Disordered" evidence="1">
    <location>
        <begin position="37"/>
        <end position="115"/>
    </location>
</feature>
<name>A0A3M2LQ76_9ACTN</name>
<dbReference type="AlphaFoldDB" id="A0A3M2LQ76"/>
<evidence type="ECO:0000256" key="2">
    <source>
        <dbReference type="SAM" id="SignalP"/>
    </source>
</evidence>
<organism evidence="3 4">
    <name type="scientific">Actinomadura harenae</name>
    <dbReference type="NCBI Taxonomy" id="2483351"/>
    <lineage>
        <taxon>Bacteria</taxon>
        <taxon>Bacillati</taxon>
        <taxon>Actinomycetota</taxon>
        <taxon>Actinomycetes</taxon>
        <taxon>Streptosporangiales</taxon>
        <taxon>Thermomonosporaceae</taxon>
        <taxon>Actinomadura</taxon>
    </lineage>
</organism>
<comment type="caution">
    <text evidence="3">The sequence shown here is derived from an EMBL/GenBank/DDBJ whole genome shotgun (WGS) entry which is preliminary data.</text>
</comment>
<reference evidence="3 4" key="1">
    <citation type="submission" date="2018-10" db="EMBL/GenBank/DDBJ databases">
        <title>Isolation from soil.</title>
        <authorList>
            <person name="Hu J."/>
        </authorList>
    </citation>
    <scope>NUCLEOTIDE SEQUENCE [LARGE SCALE GENOMIC DNA]</scope>
    <source>
        <strain evidence="3 4">NEAU-Ht49</strain>
    </source>
</reference>
<accession>A0A3M2LQ76</accession>
<evidence type="ECO:0008006" key="5">
    <source>
        <dbReference type="Google" id="ProtNLM"/>
    </source>
</evidence>
<gene>
    <name evidence="3" type="ORF">EBO15_29200</name>
</gene>
<evidence type="ECO:0000313" key="4">
    <source>
        <dbReference type="Proteomes" id="UP000282674"/>
    </source>
</evidence>
<evidence type="ECO:0000256" key="1">
    <source>
        <dbReference type="SAM" id="MobiDB-lite"/>
    </source>
</evidence>
<keyword evidence="2" id="KW-0732">Signal</keyword>
<dbReference type="OrthoDB" id="9894809at2"/>
<proteinExistence type="predicted"/>
<dbReference type="RefSeq" id="WP_122197672.1">
    <property type="nucleotide sequence ID" value="NZ_JBHSKC010000001.1"/>
</dbReference>
<feature type="signal peptide" evidence="2">
    <location>
        <begin position="1"/>
        <end position="32"/>
    </location>
</feature>
<feature type="chain" id="PRO_5018103299" description="ATP-binding protein" evidence="2">
    <location>
        <begin position="33"/>
        <end position="115"/>
    </location>
</feature>
<evidence type="ECO:0000313" key="3">
    <source>
        <dbReference type="EMBL" id="RMI39644.1"/>
    </source>
</evidence>
<sequence length="115" mass="11189">MRNWAKNVSRAALVAGGLTVVGMGLSTGSAFADAASGTSAHQGTAVHQGIANPPGGGSGSDGMPPVAKSVRKLVRSVGIPVPGSDSGPNDPQVPPRLPIEGLPFSVGGKAIPGLS</sequence>
<keyword evidence="4" id="KW-1185">Reference proteome</keyword>